<dbReference type="AlphaFoldDB" id="A0A645CJF5"/>
<sequence>MPRCRLALGDLVFMVREDQVLPAAVDIKRFAEDRHAHRRALDMPARPALAPGGIPARLARLFRLPEREIERIALRLVGIDARAVLQIVNILSGELAIARKTADGEVHISIRRGISVALCNQRLHQRDDFANVLRRARVHRRALNAEGVRVVVILLDKPLAELLDRCPLLVRAADHLVVNIRKILYKAHVITAIFQIAAQRIEYDKRARVANMKIVVNRRTAGIHGYLSGYERYELFLFARHRIIDLHGVSSIFVHYITNYSSRRGLSRRQPLCMDPVFARGRRLPLR</sequence>
<protein>
    <submittedName>
        <fullName evidence="1">Uncharacterized protein</fullName>
    </submittedName>
</protein>
<name>A0A645CJF5_9ZZZZ</name>
<evidence type="ECO:0000313" key="1">
    <source>
        <dbReference type="EMBL" id="MPM77053.1"/>
    </source>
</evidence>
<proteinExistence type="predicted"/>
<organism evidence="1">
    <name type="scientific">bioreactor metagenome</name>
    <dbReference type="NCBI Taxonomy" id="1076179"/>
    <lineage>
        <taxon>unclassified sequences</taxon>
        <taxon>metagenomes</taxon>
        <taxon>ecological metagenomes</taxon>
    </lineage>
</organism>
<reference evidence="1" key="1">
    <citation type="submission" date="2019-08" db="EMBL/GenBank/DDBJ databases">
        <authorList>
            <person name="Kucharzyk K."/>
            <person name="Murdoch R.W."/>
            <person name="Higgins S."/>
            <person name="Loffler F."/>
        </authorList>
    </citation>
    <scope>NUCLEOTIDE SEQUENCE</scope>
</reference>
<accession>A0A645CJF5</accession>
<comment type="caution">
    <text evidence="1">The sequence shown here is derived from an EMBL/GenBank/DDBJ whole genome shotgun (WGS) entry which is preliminary data.</text>
</comment>
<dbReference type="EMBL" id="VSSQ01027680">
    <property type="protein sequence ID" value="MPM77053.1"/>
    <property type="molecule type" value="Genomic_DNA"/>
</dbReference>
<gene>
    <name evidence="1" type="ORF">SDC9_124052</name>
</gene>